<dbReference type="SUPFAM" id="SSF55315">
    <property type="entry name" value="L30e-like"/>
    <property type="match status" value="1"/>
</dbReference>
<keyword evidence="3" id="KW-1185">Reference proteome</keyword>
<feature type="domain" description="Ribosomal protein eL8/eL30/eS12/Gadd45" evidence="1">
    <location>
        <begin position="5"/>
        <end position="81"/>
    </location>
</feature>
<keyword evidence="2" id="KW-0687">Ribonucleoprotein</keyword>
<dbReference type="Proteomes" id="UP000265816">
    <property type="component" value="Unassembled WGS sequence"/>
</dbReference>
<reference evidence="2 3" key="1">
    <citation type="submission" date="2018-08" db="EMBL/GenBank/DDBJ databases">
        <title>Bacillus jemisoniae sp. nov., Bacillus chryseoplanitiae sp. nov., Bacillus resnikiae sp. nov., and Bacillus frankliniae sp. nov., isolated from Viking spacecraft and associated surfaces.</title>
        <authorList>
            <person name="Seuylemezian A."/>
            <person name="Vaishampayan P."/>
        </authorList>
    </citation>
    <scope>NUCLEOTIDE SEQUENCE [LARGE SCALE GENOMIC DNA]</scope>
    <source>
        <strain evidence="2 3">JJ-247</strain>
    </source>
</reference>
<dbReference type="GO" id="GO:0005840">
    <property type="term" value="C:ribosome"/>
    <property type="evidence" value="ECO:0007669"/>
    <property type="project" value="UniProtKB-KW"/>
</dbReference>
<evidence type="ECO:0000313" key="2">
    <source>
        <dbReference type="EMBL" id="RID85961.1"/>
    </source>
</evidence>
<evidence type="ECO:0000259" key="1">
    <source>
        <dbReference type="Pfam" id="PF01248"/>
    </source>
</evidence>
<dbReference type="InterPro" id="IPR029064">
    <property type="entry name" value="Ribosomal_eL30-like_sf"/>
</dbReference>
<dbReference type="RefSeq" id="WP_119112286.1">
    <property type="nucleotide sequence ID" value="NZ_CBCSEO010000014.1"/>
</dbReference>
<dbReference type="Pfam" id="PF01248">
    <property type="entry name" value="Ribosomal_L7Ae"/>
    <property type="match status" value="1"/>
</dbReference>
<dbReference type="NCBIfam" id="NF010125">
    <property type="entry name" value="PRK13602.1"/>
    <property type="match status" value="1"/>
</dbReference>
<organism evidence="2 3">
    <name type="scientific">Mesobacillus zeae</name>
    <dbReference type="NCBI Taxonomy" id="1917180"/>
    <lineage>
        <taxon>Bacteria</taxon>
        <taxon>Bacillati</taxon>
        <taxon>Bacillota</taxon>
        <taxon>Bacilli</taxon>
        <taxon>Bacillales</taxon>
        <taxon>Bacillaceae</taxon>
        <taxon>Mesobacillus</taxon>
    </lineage>
</organism>
<gene>
    <name evidence="2" type="ORF">D1970_07580</name>
</gene>
<comment type="caution">
    <text evidence="2">The sequence shown here is derived from an EMBL/GenBank/DDBJ whole genome shotgun (WGS) entry which is preliminary data.</text>
</comment>
<dbReference type="AlphaFoldDB" id="A0A398B8Z1"/>
<dbReference type="OrthoDB" id="2353623at2"/>
<proteinExistence type="predicted"/>
<name>A0A398B8Z1_9BACI</name>
<dbReference type="EMBL" id="QWVT01000014">
    <property type="protein sequence ID" value="RID85961.1"/>
    <property type="molecule type" value="Genomic_DNA"/>
</dbReference>
<accession>A0A398B8Z1</accession>
<dbReference type="InterPro" id="IPR004038">
    <property type="entry name" value="Ribosomal_eL8/eL30/eS12/Gad45"/>
</dbReference>
<keyword evidence="2" id="KW-0689">Ribosomal protein</keyword>
<sequence length="82" mass="8460">MSYEKVTQAKRYIIGTKQSVKALKTGEVAELVVASDADLRIVAGALMAAKEAGTAISYADSMEKLGKACGINVGAATVAILK</sequence>
<evidence type="ECO:0000313" key="3">
    <source>
        <dbReference type="Proteomes" id="UP000265816"/>
    </source>
</evidence>
<dbReference type="Gene3D" id="3.30.1330.30">
    <property type="match status" value="1"/>
</dbReference>
<protein>
    <submittedName>
        <fullName evidence="2">50S ribosomal protein L7ae-like protein</fullName>
    </submittedName>
</protein>